<proteinExistence type="predicted"/>
<dbReference type="AlphaFoldDB" id="A0A2M4CDD0"/>
<sequence>MVMVRISFHISSLSILCTSRTTFSDHPQQHPTHTLTNACHELYQVFPPIQNKQTKTGEKPKNKKKTIPCAFLL</sequence>
<name>A0A2M4CDD0_9DIPT</name>
<reference evidence="2" key="1">
    <citation type="submission" date="2018-01" db="EMBL/GenBank/DDBJ databases">
        <title>An insight into the sialome of Amazonian anophelines.</title>
        <authorList>
            <person name="Ribeiro J.M."/>
            <person name="Scarpassa V."/>
            <person name="Calvo E."/>
        </authorList>
    </citation>
    <scope>NUCLEOTIDE SEQUENCE</scope>
    <source>
        <tissue evidence="2">Salivary glands</tissue>
    </source>
</reference>
<keyword evidence="1" id="KW-0732">Signal</keyword>
<feature type="signal peptide" evidence="1">
    <location>
        <begin position="1"/>
        <end position="24"/>
    </location>
</feature>
<dbReference type="EMBL" id="GGFJ01014182">
    <property type="protein sequence ID" value="MBW63323.1"/>
    <property type="molecule type" value="Transcribed_RNA"/>
</dbReference>
<evidence type="ECO:0000256" key="1">
    <source>
        <dbReference type="SAM" id="SignalP"/>
    </source>
</evidence>
<feature type="chain" id="PRO_5014623732" evidence="1">
    <location>
        <begin position="25"/>
        <end position="73"/>
    </location>
</feature>
<organism evidence="2">
    <name type="scientific">Anopheles marajoara</name>
    <dbReference type="NCBI Taxonomy" id="58244"/>
    <lineage>
        <taxon>Eukaryota</taxon>
        <taxon>Metazoa</taxon>
        <taxon>Ecdysozoa</taxon>
        <taxon>Arthropoda</taxon>
        <taxon>Hexapoda</taxon>
        <taxon>Insecta</taxon>
        <taxon>Pterygota</taxon>
        <taxon>Neoptera</taxon>
        <taxon>Endopterygota</taxon>
        <taxon>Diptera</taxon>
        <taxon>Nematocera</taxon>
        <taxon>Culicoidea</taxon>
        <taxon>Culicidae</taxon>
        <taxon>Anophelinae</taxon>
        <taxon>Anopheles</taxon>
    </lineage>
</organism>
<protein>
    <submittedName>
        <fullName evidence="2">Putative secreted protein</fullName>
    </submittedName>
</protein>
<accession>A0A2M4CDD0</accession>
<evidence type="ECO:0000313" key="2">
    <source>
        <dbReference type="EMBL" id="MBW63323.1"/>
    </source>
</evidence>